<evidence type="ECO:0000256" key="2">
    <source>
        <dbReference type="SAM" id="Phobius"/>
    </source>
</evidence>
<feature type="compositionally biased region" description="Basic and acidic residues" evidence="1">
    <location>
        <begin position="82"/>
        <end position="95"/>
    </location>
</feature>
<dbReference type="EMBL" id="BQXS01000087">
    <property type="protein sequence ID" value="GKT27888.1"/>
    <property type="molecule type" value="Genomic_DNA"/>
</dbReference>
<protein>
    <submittedName>
        <fullName evidence="3">Uncharacterized protein</fullName>
    </submittedName>
</protein>
<reference evidence="3" key="1">
    <citation type="submission" date="2022-03" db="EMBL/GenBank/DDBJ databases">
        <title>Draft genome sequence of Aduncisulcus paluster, a free-living microaerophilic Fornicata.</title>
        <authorList>
            <person name="Yuyama I."/>
            <person name="Kume K."/>
            <person name="Tamura T."/>
            <person name="Inagaki Y."/>
            <person name="Hashimoto T."/>
        </authorList>
    </citation>
    <scope>NUCLEOTIDE SEQUENCE</scope>
    <source>
        <strain evidence="3">NY0171</strain>
    </source>
</reference>
<evidence type="ECO:0000313" key="3">
    <source>
        <dbReference type="EMBL" id="GKT27888.1"/>
    </source>
</evidence>
<feature type="transmembrane region" description="Helical" evidence="2">
    <location>
        <begin position="130"/>
        <end position="154"/>
    </location>
</feature>
<dbReference type="Proteomes" id="UP001057375">
    <property type="component" value="Unassembled WGS sequence"/>
</dbReference>
<comment type="caution">
    <text evidence="3">The sequence shown here is derived from an EMBL/GenBank/DDBJ whole genome shotgun (WGS) entry which is preliminary data.</text>
</comment>
<keyword evidence="2" id="KW-1133">Transmembrane helix</keyword>
<feature type="region of interest" description="Disordered" evidence="1">
    <location>
        <begin position="32"/>
        <end position="104"/>
    </location>
</feature>
<name>A0ABQ5K5M5_9EUKA</name>
<evidence type="ECO:0000313" key="4">
    <source>
        <dbReference type="Proteomes" id="UP001057375"/>
    </source>
</evidence>
<feature type="compositionally biased region" description="Basic and acidic residues" evidence="1">
    <location>
        <begin position="39"/>
        <end position="53"/>
    </location>
</feature>
<gene>
    <name evidence="3" type="ORF">ADUPG1_000258</name>
</gene>
<organism evidence="3 4">
    <name type="scientific">Aduncisulcus paluster</name>
    <dbReference type="NCBI Taxonomy" id="2918883"/>
    <lineage>
        <taxon>Eukaryota</taxon>
        <taxon>Metamonada</taxon>
        <taxon>Carpediemonas-like organisms</taxon>
        <taxon>Aduncisulcus</taxon>
    </lineage>
</organism>
<keyword evidence="2" id="KW-0472">Membrane</keyword>
<feature type="non-terminal residue" evidence="3">
    <location>
        <position position="163"/>
    </location>
</feature>
<evidence type="ECO:0000256" key="1">
    <source>
        <dbReference type="SAM" id="MobiDB-lite"/>
    </source>
</evidence>
<proteinExistence type="predicted"/>
<feature type="compositionally biased region" description="Basic and acidic residues" evidence="1">
    <location>
        <begin position="60"/>
        <end position="75"/>
    </location>
</feature>
<sequence>LFVFIVEACKYAAKRVNARMTFIVGLNRGDTGEDLPDVVTKDEYLADDSKPDTGEDLPDDVTKDEHLADDSKPDTGEDLPDDATKDEHLADDSKPEQTGSTTEKNEKDYILVKVKITKQRNAMTASIGHLYGAATALVLYALIAGSQIGLQYLAKVVPKKIVK</sequence>
<accession>A0ABQ5K5M5</accession>
<keyword evidence="2" id="KW-0812">Transmembrane</keyword>
<feature type="non-terminal residue" evidence="3">
    <location>
        <position position="1"/>
    </location>
</feature>
<keyword evidence="4" id="KW-1185">Reference proteome</keyword>